<dbReference type="InterPro" id="IPR005913">
    <property type="entry name" value="dTDP_dehydrorham_reduct"/>
</dbReference>
<dbReference type="EC" id="1.1.1.133" evidence="2"/>
<dbReference type="PANTHER" id="PTHR10491:SF4">
    <property type="entry name" value="METHIONINE ADENOSYLTRANSFERASE 2 SUBUNIT BETA"/>
    <property type="match status" value="1"/>
</dbReference>
<proteinExistence type="inferred from homology"/>
<dbReference type="GO" id="GO:0005829">
    <property type="term" value="C:cytosol"/>
    <property type="evidence" value="ECO:0007669"/>
    <property type="project" value="TreeGrafter"/>
</dbReference>
<keyword evidence="2" id="KW-0521">NADP</keyword>
<dbReference type="SUPFAM" id="SSF51735">
    <property type="entry name" value="NAD(P)-binding Rossmann-fold domains"/>
    <property type="match status" value="1"/>
</dbReference>
<comment type="caution">
    <text evidence="4">The sequence shown here is derived from an EMBL/GenBank/DDBJ whole genome shotgun (WGS) entry which is preliminary data.</text>
</comment>
<dbReference type="Gene3D" id="3.40.50.720">
    <property type="entry name" value="NAD(P)-binding Rossmann-like Domain"/>
    <property type="match status" value="1"/>
</dbReference>
<dbReference type="AlphaFoldDB" id="A0A0G1CNV5"/>
<sequence length="292" mass="33151">MKILLIGATSLLGRKIYSSTTSNYDIVATYHTQTSDLAKIKLDITNPIQVRKVVKDIHPQIVIHTSSLGDIDYCENHQKEAKQINVEGTRNIVQAAKLIRAKCVFFSTNAVFDGKSPPYNERSQMHPLNYYGKTKVAAEKIVSTYFPQAIIFRLNTMYGWNDSRERNNPATWILDRFSKKLPTPVVTDIYNNHLWVGQAAQAVWKAIEIGAWGQIFHIAGKECLSRYQFACELARVFHCNEKLLKPVTSNYFAQLTPRAHNTCFATQKMERVLGVSPLSLKQGLQAMKVERT</sequence>
<comment type="similarity">
    <text evidence="1 2">Belongs to the dTDP-4-dehydrorhamnose reductase family.</text>
</comment>
<dbReference type="GO" id="GO:0019305">
    <property type="term" value="P:dTDP-rhamnose biosynthetic process"/>
    <property type="evidence" value="ECO:0007669"/>
    <property type="project" value="UniProtKB-UniPathway"/>
</dbReference>
<gene>
    <name evidence="4" type="ORF">UV61_C0002G0171</name>
</gene>
<evidence type="ECO:0000259" key="3">
    <source>
        <dbReference type="Pfam" id="PF04321"/>
    </source>
</evidence>
<dbReference type="STRING" id="1618446.UV61_C0002G0171"/>
<dbReference type="InterPro" id="IPR036291">
    <property type="entry name" value="NAD(P)-bd_dom_sf"/>
</dbReference>
<accession>A0A0G1CNV5</accession>
<dbReference type="CDD" id="cd05254">
    <property type="entry name" value="dTDP_HR_like_SDR_e"/>
    <property type="match status" value="1"/>
</dbReference>
<dbReference type="InterPro" id="IPR029903">
    <property type="entry name" value="RmlD-like-bd"/>
</dbReference>
<keyword evidence="2" id="KW-0560">Oxidoreductase</keyword>
<name>A0A0G1CNV5_9BACT</name>
<dbReference type="UniPathway" id="UPA00124"/>
<evidence type="ECO:0000256" key="2">
    <source>
        <dbReference type="RuleBase" id="RU364082"/>
    </source>
</evidence>
<reference evidence="4 5" key="1">
    <citation type="journal article" date="2015" name="Nature">
        <title>rRNA introns, odd ribosomes, and small enigmatic genomes across a large radiation of phyla.</title>
        <authorList>
            <person name="Brown C.T."/>
            <person name="Hug L.A."/>
            <person name="Thomas B.C."/>
            <person name="Sharon I."/>
            <person name="Castelle C.J."/>
            <person name="Singh A."/>
            <person name="Wilkins M.J."/>
            <person name="Williams K.H."/>
            <person name="Banfield J.F."/>
        </authorList>
    </citation>
    <scope>NUCLEOTIDE SEQUENCE [LARGE SCALE GENOMIC DNA]</scope>
</reference>
<dbReference type="Pfam" id="PF04321">
    <property type="entry name" value="RmlD_sub_bind"/>
    <property type="match status" value="1"/>
</dbReference>
<feature type="domain" description="RmlD-like substrate binding" evidence="3">
    <location>
        <begin position="1"/>
        <end position="287"/>
    </location>
</feature>
<dbReference type="Proteomes" id="UP000034050">
    <property type="component" value="Unassembled WGS sequence"/>
</dbReference>
<evidence type="ECO:0000313" key="4">
    <source>
        <dbReference type="EMBL" id="KKS87450.1"/>
    </source>
</evidence>
<comment type="function">
    <text evidence="2">Catalyzes the reduction of dTDP-6-deoxy-L-lyxo-4-hexulose to yield dTDP-L-rhamnose.</text>
</comment>
<dbReference type="GO" id="GO:0008831">
    <property type="term" value="F:dTDP-4-dehydrorhamnose reductase activity"/>
    <property type="evidence" value="ECO:0007669"/>
    <property type="project" value="UniProtKB-EC"/>
</dbReference>
<protein>
    <recommendedName>
        <fullName evidence="2">dTDP-4-dehydrorhamnose reductase</fullName>
        <ecNumber evidence="2">1.1.1.133</ecNumber>
    </recommendedName>
</protein>
<comment type="pathway">
    <text evidence="2">Carbohydrate biosynthesis; dTDP-L-rhamnose biosynthesis.</text>
</comment>
<dbReference type="PANTHER" id="PTHR10491">
    <property type="entry name" value="DTDP-4-DEHYDRORHAMNOSE REDUCTASE"/>
    <property type="match status" value="1"/>
</dbReference>
<evidence type="ECO:0000256" key="1">
    <source>
        <dbReference type="ARBA" id="ARBA00010944"/>
    </source>
</evidence>
<dbReference type="EMBL" id="LCFD01000002">
    <property type="protein sequence ID" value="KKS87450.1"/>
    <property type="molecule type" value="Genomic_DNA"/>
</dbReference>
<evidence type="ECO:0000313" key="5">
    <source>
        <dbReference type="Proteomes" id="UP000034050"/>
    </source>
</evidence>
<organism evidence="4 5">
    <name type="scientific">Candidatus Gottesmanbacteria bacterium GW2011_GWB1_43_11</name>
    <dbReference type="NCBI Taxonomy" id="1618446"/>
    <lineage>
        <taxon>Bacteria</taxon>
        <taxon>Candidatus Gottesmaniibacteriota</taxon>
    </lineage>
</organism>